<evidence type="ECO:0000313" key="2">
    <source>
        <dbReference type="EMBL" id="KAG8176111.1"/>
    </source>
</evidence>
<accession>A0AAV6TXB6</accession>
<feature type="region of interest" description="Disordered" evidence="1">
    <location>
        <begin position="270"/>
        <end position="299"/>
    </location>
</feature>
<reference evidence="2 3" key="1">
    <citation type="journal article" date="2022" name="Nat. Ecol. Evol.">
        <title>A masculinizing supergene underlies an exaggerated male reproductive morph in a spider.</title>
        <authorList>
            <person name="Hendrickx F."/>
            <person name="De Corte Z."/>
            <person name="Sonet G."/>
            <person name="Van Belleghem S.M."/>
            <person name="Kostlbacher S."/>
            <person name="Vangestel C."/>
        </authorList>
    </citation>
    <scope>NUCLEOTIDE SEQUENCE [LARGE SCALE GENOMIC DNA]</scope>
    <source>
        <strain evidence="2">W744_W776</strain>
    </source>
</reference>
<protein>
    <submittedName>
        <fullName evidence="2">Uncharacterized protein</fullName>
    </submittedName>
</protein>
<gene>
    <name evidence="2" type="ORF">JTE90_025569</name>
</gene>
<keyword evidence="3" id="KW-1185">Reference proteome</keyword>
<comment type="caution">
    <text evidence="2">The sequence shown here is derived from an EMBL/GenBank/DDBJ whole genome shotgun (WGS) entry which is preliminary data.</text>
</comment>
<dbReference type="EMBL" id="JAFNEN010000918">
    <property type="protein sequence ID" value="KAG8176111.1"/>
    <property type="molecule type" value="Genomic_DNA"/>
</dbReference>
<organism evidence="2 3">
    <name type="scientific">Oedothorax gibbosus</name>
    <dbReference type="NCBI Taxonomy" id="931172"/>
    <lineage>
        <taxon>Eukaryota</taxon>
        <taxon>Metazoa</taxon>
        <taxon>Ecdysozoa</taxon>
        <taxon>Arthropoda</taxon>
        <taxon>Chelicerata</taxon>
        <taxon>Arachnida</taxon>
        <taxon>Araneae</taxon>
        <taxon>Araneomorphae</taxon>
        <taxon>Entelegynae</taxon>
        <taxon>Araneoidea</taxon>
        <taxon>Linyphiidae</taxon>
        <taxon>Erigoninae</taxon>
        <taxon>Oedothorax</taxon>
    </lineage>
</organism>
<sequence>MNAHDKIAHANFIQDSEDWVAVEYEDETIYLCKKKGISGIFEVGAVCNVKYKNGCKLSATILTIGSKQFCENAISVRQSQVNTIFPQTENSESADGLKGELSLQVLSEESEINSSLPSEEAVQLVNSPANTLKSSPDQLVDTSQEGLSLQVSSEKCEINSSPPTEEAVQLVNYPANTLKNSPYQLVDTSQEGLSLQVSSEKCEINSSPPSEEAVQLVNSPANTLKSSPDQLVDTSQEGLSLQVPSEICEINSTPPSEEAVQLVNSPVNSKINSPVRGNFESSLDSDVPHDNSDTDSDYVPCSNSDSDIDYVPCSNSDTEKKLNNPLQTGLKEIRKKTKFPQLSVKHVNNLTDIPVEDDSDVNYDNDIDSFLVTGITVALQTHLAILQET</sequence>
<proteinExistence type="predicted"/>
<name>A0AAV6TXB6_9ARAC</name>
<evidence type="ECO:0000313" key="3">
    <source>
        <dbReference type="Proteomes" id="UP000827092"/>
    </source>
</evidence>
<dbReference type="Proteomes" id="UP000827092">
    <property type="component" value="Unassembled WGS sequence"/>
</dbReference>
<evidence type="ECO:0000256" key="1">
    <source>
        <dbReference type="SAM" id="MobiDB-lite"/>
    </source>
</evidence>
<dbReference type="AlphaFoldDB" id="A0AAV6TXB6"/>